<dbReference type="EMBL" id="FZNY01000007">
    <property type="protein sequence ID" value="SNS12560.1"/>
    <property type="molecule type" value="Genomic_DNA"/>
</dbReference>
<protein>
    <submittedName>
        <fullName evidence="2">Uncharacterized protein</fullName>
    </submittedName>
</protein>
<proteinExistence type="predicted"/>
<feature type="transmembrane region" description="Helical" evidence="1">
    <location>
        <begin position="6"/>
        <end position="30"/>
    </location>
</feature>
<organism evidence="2 3">
    <name type="scientific">Dokdonia pacifica</name>
    <dbReference type="NCBI Taxonomy" id="1627892"/>
    <lineage>
        <taxon>Bacteria</taxon>
        <taxon>Pseudomonadati</taxon>
        <taxon>Bacteroidota</taxon>
        <taxon>Flavobacteriia</taxon>
        <taxon>Flavobacteriales</taxon>
        <taxon>Flavobacteriaceae</taxon>
        <taxon>Dokdonia</taxon>
    </lineage>
</organism>
<dbReference type="OrthoDB" id="8565707at2"/>
<sequence length="173" mass="20175">MNLSDIFTYVIVGCLGFWLLASIICQFNFLRLENFFRRMDFFSLLPRWSFFAPNPGVTDYHLLYRDKDQEDECGRWIEYPIASNRTLLGAVWNPKKRNKKALSDAVQTLVRSSSMLKASEFKTSMCYIALVNFIASLPRDTSGRVTQFMIMESYGHLPDKGPKMLFRSEFHKI</sequence>
<keyword evidence="3" id="KW-1185">Reference proteome</keyword>
<evidence type="ECO:0000313" key="3">
    <source>
        <dbReference type="Proteomes" id="UP000198379"/>
    </source>
</evidence>
<keyword evidence="1" id="KW-0472">Membrane</keyword>
<evidence type="ECO:0000256" key="1">
    <source>
        <dbReference type="SAM" id="Phobius"/>
    </source>
</evidence>
<dbReference type="Proteomes" id="UP000198379">
    <property type="component" value="Unassembled WGS sequence"/>
</dbReference>
<accession>A0A239BXE2</accession>
<keyword evidence="1" id="KW-0812">Transmembrane</keyword>
<dbReference type="RefSeq" id="WP_089373013.1">
    <property type="nucleotide sequence ID" value="NZ_BMEP01000004.1"/>
</dbReference>
<gene>
    <name evidence="2" type="ORF">SAMN06265376_1077</name>
</gene>
<evidence type="ECO:0000313" key="2">
    <source>
        <dbReference type="EMBL" id="SNS12560.1"/>
    </source>
</evidence>
<name>A0A239BXE2_9FLAO</name>
<dbReference type="AlphaFoldDB" id="A0A239BXE2"/>
<keyword evidence="1" id="KW-1133">Transmembrane helix</keyword>
<reference evidence="2 3" key="1">
    <citation type="submission" date="2017-06" db="EMBL/GenBank/DDBJ databases">
        <authorList>
            <person name="Kim H.J."/>
            <person name="Triplett B.A."/>
        </authorList>
    </citation>
    <scope>NUCLEOTIDE SEQUENCE [LARGE SCALE GENOMIC DNA]</scope>
    <source>
        <strain evidence="2 3">DSM 25597</strain>
    </source>
</reference>